<evidence type="ECO:0000313" key="3">
    <source>
        <dbReference type="Proteomes" id="UP000008809"/>
    </source>
</evidence>
<evidence type="ECO:0000313" key="2">
    <source>
        <dbReference type="EMBL" id="ABD09334.1"/>
    </source>
</evidence>
<keyword evidence="3" id="KW-1185">Reference proteome</keyword>
<evidence type="ECO:0000256" key="1">
    <source>
        <dbReference type="SAM" id="MobiDB-lite"/>
    </source>
</evidence>
<accession>Q2IR26</accession>
<name>Q2IR26_RHOP2</name>
<feature type="region of interest" description="Disordered" evidence="1">
    <location>
        <begin position="149"/>
        <end position="170"/>
    </location>
</feature>
<dbReference type="EMBL" id="CP000250">
    <property type="protein sequence ID" value="ABD09334.1"/>
    <property type="molecule type" value="Genomic_DNA"/>
</dbReference>
<feature type="region of interest" description="Disordered" evidence="1">
    <location>
        <begin position="1"/>
        <end position="38"/>
    </location>
</feature>
<dbReference type="KEGG" id="rpb:RPB_4651"/>
<protein>
    <submittedName>
        <fullName evidence="2">Uncharacterized protein</fullName>
    </submittedName>
</protein>
<sequence length="170" mass="19026">MRAPQMLRPARHRETQIRHRGGELRSKPSASLRSRRQRNVRLPYTVTATRQDEKMQSVRNSSLIALAKARVWESEGWRVMIATPDGRQHDIAQLDELTAFKPEKLTALSTILPADEAVSPKADTVDLAAADSPGFHIAEMHGPWPDGVHGPWRPHSQDTATVQTEELLSS</sequence>
<dbReference type="HOGENOM" id="CLU_133811_0_0_5"/>
<feature type="compositionally biased region" description="Basic and acidic residues" evidence="1">
    <location>
        <begin position="12"/>
        <end position="26"/>
    </location>
</feature>
<dbReference type="Proteomes" id="UP000008809">
    <property type="component" value="Chromosome"/>
</dbReference>
<proteinExistence type="predicted"/>
<feature type="compositionally biased region" description="Polar residues" evidence="1">
    <location>
        <begin position="157"/>
        <end position="170"/>
    </location>
</feature>
<dbReference type="AlphaFoldDB" id="Q2IR26"/>
<gene>
    <name evidence="2" type="ordered locus">RPB_4651</name>
</gene>
<organism evidence="2 3">
    <name type="scientific">Rhodopseudomonas palustris (strain HaA2)</name>
    <dbReference type="NCBI Taxonomy" id="316058"/>
    <lineage>
        <taxon>Bacteria</taxon>
        <taxon>Pseudomonadati</taxon>
        <taxon>Pseudomonadota</taxon>
        <taxon>Alphaproteobacteria</taxon>
        <taxon>Hyphomicrobiales</taxon>
        <taxon>Nitrobacteraceae</taxon>
        <taxon>Rhodopseudomonas</taxon>
    </lineage>
</organism>
<reference evidence="2 3" key="1">
    <citation type="submission" date="2006-01" db="EMBL/GenBank/DDBJ databases">
        <title>Complete sequence of Rhodopseudomonas palustris HaA2.</title>
        <authorList>
            <consortium name="US DOE Joint Genome Institute"/>
            <person name="Copeland A."/>
            <person name="Lucas S."/>
            <person name="Lapidus A."/>
            <person name="Barry K."/>
            <person name="Detter J.C."/>
            <person name="Glavina T."/>
            <person name="Hammon N."/>
            <person name="Israni S."/>
            <person name="Pitluck S."/>
            <person name="Chain P."/>
            <person name="Malfatti S."/>
            <person name="Shin M."/>
            <person name="Vergez L."/>
            <person name="Schmutz J."/>
            <person name="Larimer F."/>
            <person name="Land M."/>
            <person name="Hauser L."/>
            <person name="Pelletier D.A."/>
            <person name="Kyrpides N."/>
            <person name="Anderson I."/>
            <person name="Oda Y."/>
            <person name="Harwood C.S."/>
            <person name="Richardson P."/>
        </authorList>
    </citation>
    <scope>NUCLEOTIDE SEQUENCE [LARGE SCALE GENOMIC DNA]</scope>
    <source>
        <strain evidence="2 3">HaA2</strain>
    </source>
</reference>